<dbReference type="AlphaFoldDB" id="A0A397U6Z5"/>
<sequence length="385" mass="43546">MSATLPTFSNSSLPIWCVLPGVRVSSHAAASTTLADSPTTIASLRELNSKLTLEIAELRKKYAKVETKKAELEVKNTELLKQIMEENSKREADHTKFKEDTTNLKTKNTELEARDALSMEEILSTSSDNTSNSNNSNKPNNFLYKKNKKIISNIIRERNREKKIQAQVSHNASLVPADSPCNKILDTETEKEPCDNISSEVSELEQDNENDEVDASQIVEQGLMQELSQNTPGFEINKSYIQKFDNLVPGSAQSLSYLFNKARAQKILKMFGGGVGIAKIKQVAYSASTISELTNVQIQNIIDHEDLLESKKTLSEKQNNPVHTHANFRNKTLEQYPDIFYKFNNENIDYYRITDRASCPLCKLDYDDEKGIEGRYASSYYIKYK</sequence>
<evidence type="ECO:0000313" key="3">
    <source>
        <dbReference type="EMBL" id="RIB05471.1"/>
    </source>
</evidence>
<dbReference type="OrthoDB" id="2425383at2759"/>
<name>A0A397U6Z5_9GLOM</name>
<evidence type="ECO:0000256" key="2">
    <source>
        <dbReference type="SAM" id="MobiDB-lite"/>
    </source>
</evidence>
<reference evidence="3 4" key="1">
    <citation type="submission" date="2018-06" db="EMBL/GenBank/DDBJ databases">
        <title>Comparative genomics reveals the genomic features of Rhizophagus irregularis, R. cerebriforme, R. diaphanum and Gigaspora rosea, and their symbiotic lifestyle signature.</title>
        <authorList>
            <person name="Morin E."/>
            <person name="San Clemente H."/>
            <person name="Chen E.C.H."/>
            <person name="De La Providencia I."/>
            <person name="Hainaut M."/>
            <person name="Kuo A."/>
            <person name="Kohler A."/>
            <person name="Murat C."/>
            <person name="Tang N."/>
            <person name="Roy S."/>
            <person name="Loubradou J."/>
            <person name="Henrissat B."/>
            <person name="Grigoriev I.V."/>
            <person name="Corradi N."/>
            <person name="Roux C."/>
            <person name="Martin F.M."/>
        </authorList>
    </citation>
    <scope>NUCLEOTIDE SEQUENCE [LARGE SCALE GENOMIC DNA]</scope>
    <source>
        <strain evidence="3 4">DAOM 194757</strain>
    </source>
</reference>
<accession>A0A397U6Z5</accession>
<gene>
    <name evidence="3" type="ORF">C2G38_2219557</name>
</gene>
<evidence type="ECO:0000313" key="4">
    <source>
        <dbReference type="Proteomes" id="UP000266673"/>
    </source>
</evidence>
<keyword evidence="4" id="KW-1185">Reference proteome</keyword>
<organism evidence="3 4">
    <name type="scientific">Gigaspora rosea</name>
    <dbReference type="NCBI Taxonomy" id="44941"/>
    <lineage>
        <taxon>Eukaryota</taxon>
        <taxon>Fungi</taxon>
        <taxon>Fungi incertae sedis</taxon>
        <taxon>Mucoromycota</taxon>
        <taxon>Glomeromycotina</taxon>
        <taxon>Glomeromycetes</taxon>
        <taxon>Diversisporales</taxon>
        <taxon>Gigasporaceae</taxon>
        <taxon>Gigaspora</taxon>
    </lineage>
</organism>
<protein>
    <submittedName>
        <fullName evidence="3">Uncharacterized protein</fullName>
    </submittedName>
</protein>
<feature type="coiled-coil region" evidence="1">
    <location>
        <begin position="194"/>
        <end position="221"/>
    </location>
</feature>
<dbReference type="Proteomes" id="UP000266673">
    <property type="component" value="Unassembled WGS sequence"/>
</dbReference>
<comment type="caution">
    <text evidence="3">The sequence shown here is derived from an EMBL/GenBank/DDBJ whole genome shotgun (WGS) entry which is preliminary data.</text>
</comment>
<evidence type="ECO:0000256" key="1">
    <source>
        <dbReference type="SAM" id="Coils"/>
    </source>
</evidence>
<dbReference type="EMBL" id="QKWP01001976">
    <property type="protein sequence ID" value="RIB05471.1"/>
    <property type="molecule type" value="Genomic_DNA"/>
</dbReference>
<feature type="region of interest" description="Disordered" evidence="2">
    <location>
        <begin position="85"/>
        <end position="104"/>
    </location>
</feature>
<keyword evidence="1" id="KW-0175">Coiled coil</keyword>
<proteinExistence type="predicted"/>